<evidence type="ECO:0000313" key="1">
    <source>
        <dbReference type="EMBL" id="PSN70839.1"/>
    </source>
</evidence>
<dbReference type="EMBL" id="KZ678131">
    <property type="protein sequence ID" value="PSN70839.1"/>
    <property type="molecule type" value="Genomic_DNA"/>
</dbReference>
<proteinExistence type="predicted"/>
<dbReference type="AlphaFoldDB" id="A0A2T2NZP4"/>
<sequence length="102" mass="11326">MLYMVVERFRNGDAGAVYARLDSVGRLAPEGLTYVSSWVSEDLTRCYQLMRTDERGLLDRWVSEWKDLVDFEIVAVVGLVEASQKVRRRGAAAAAAAAEAEA</sequence>
<organism evidence="1 2">
    <name type="scientific">Corynespora cassiicola Philippines</name>
    <dbReference type="NCBI Taxonomy" id="1448308"/>
    <lineage>
        <taxon>Eukaryota</taxon>
        <taxon>Fungi</taxon>
        <taxon>Dikarya</taxon>
        <taxon>Ascomycota</taxon>
        <taxon>Pezizomycotina</taxon>
        <taxon>Dothideomycetes</taxon>
        <taxon>Pleosporomycetidae</taxon>
        <taxon>Pleosporales</taxon>
        <taxon>Corynesporascaceae</taxon>
        <taxon>Corynespora</taxon>
    </lineage>
</organism>
<dbReference type="Pfam" id="PF11746">
    <property type="entry name" value="DUF3303"/>
    <property type="match status" value="1"/>
</dbReference>
<accession>A0A2T2NZP4</accession>
<gene>
    <name evidence="1" type="ORF">BS50DRAFT_630906</name>
</gene>
<keyword evidence="2" id="KW-1185">Reference proteome</keyword>
<dbReference type="Proteomes" id="UP000240883">
    <property type="component" value="Unassembled WGS sequence"/>
</dbReference>
<protein>
    <recommendedName>
        <fullName evidence="3">NIPSNAP domain-containing protein</fullName>
    </recommendedName>
</protein>
<evidence type="ECO:0008006" key="3">
    <source>
        <dbReference type="Google" id="ProtNLM"/>
    </source>
</evidence>
<dbReference type="OrthoDB" id="3742696at2759"/>
<name>A0A2T2NZP4_CORCC</name>
<dbReference type="InterPro" id="IPR021734">
    <property type="entry name" value="DUF3303"/>
</dbReference>
<reference evidence="1 2" key="1">
    <citation type="journal article" date="2018" name="Front. Microbiol.">
        <title>Genome-Wide Analysis of Corynespora cassiicola Leaf Fall Disease Putative Effectors.</title>
        <authorList>
            <person name="Lopez D."/>
            <person name="Ribeiro S."/>
            <person name="Label P."/>
            <person name="Fumanal B."/>
            <person name="Venisse J.S."/>
            <person name="Kohler A."/>
            <person name="de Oliveira R.R."/>
            <person name="Labutti K."/>
            <person name="Lipzen A."/>
            <person name="Lail K."/>
            <person name="Bauer D."/>
            <person name="Ohm R.A."/>
            <person name="Barry K.W."/>
            <person name="Spatafora J."/>
            <person name="Grigoriev I.V."/>
            <person name="Martin F.M."/>
            <person name="Pujade-Renaud V."/>
        </authorList>
    </citation>
    <scope>NUCLEOTIDE SEQUENCE [LARGE SCALE GENOMIC DNA]</scope>
    <source>
        <strain evidence="1 2">Philippines</strain>
    </source>
</reference>
<evidence type="ECO:0000313" key="2">
    <source>
        <dbReference type="Proteomes" id="UP000240883"/>
    </source>
</evidence>